<sequence length="679" mass="75831">MSRGPEEVNRLTESTYRETPGKLHISQPNVFGAGGSCVAPGARLPHIFPSGSVASPVRLRRMTSRRAELEFPSRMQGETPSSSSLSLLVVTQQRGCAQVNYNPTDINFALPKELRQEEEGSSSPKPLKTKPENNLSLIWCHPKFVVLTHHQQHIVNKPSDIESVFLVYHYFKDCVLVITQILWIKNVMEQFNPGLRNLINLGKNYEKAVNAMILAGRAYYDGVAKIGEIATGSPVSTELGHVLIEISSIHKKLNESLDENFKKFHKEIIYELEKKTELDVKYMNATLKRYQAEHRHRLDSLEKSQAELKKIRRKSQGGRNPFKYECKEIEYVETITSRQNEIQKFIADGCKEALLEEKRRFCFLVDKHCSFSSQIHHYHMQSAELINSKLPRWQETCSDVTKVPEKIMNMIEEIKTPISTPMSGTPLPSPMIERSSMVGQDCDSLSKYPPKIPAAPSARALTSPLIDLFKNPATVAQNSERKNNLTGSSVDPNLPRSVSMASGLNMVKKQKVKTIFPHTAGANQTLLSFAQGDVITLLISEEKDGWMYGEHDSTKMRGWFPSSYTKLLEENEEEAASELAPSLAPVRSVSTTNLAEKSSVVIPPPDYLECLSTGAAAAEREDISQKASNHKAPVPKPESTPPNNANGFAKPPFLSGENPFATVKLRPTVTNDRSAPIIR</sequence>
<dbReference type="PANTHER" id="PTHR14206">
    <property type="entry name" value="BRAIN-SPECIFIC ANGIOGENESIS INHIBITOR 1-ASSOCIATED PROTEIN 2"/>
    <property type="match status" value="1"/>
</dbReference>
<dbReference type="GO" id="GO:0030838">
    <property type="term" value="P:positive regulation of actin filament polymerization"/>
    <property type="evidence" value="ECO:0007669"/>
    <property type="project" value="TreeGrafter"/>
</dbReference>
<dbReference type="PROSITE" id="PS51338">
    <property type="entry name" value="IMD"/>
    <property type="match status" value="1"/>
</dbReference>
<comment type="subcellular location">
    <subcellularLocation>
        <location evidence="1">Cytoplasm</location>
        <location evidence="1">Cytoskeleton</location>
    </subcellularLocation>
</comment>
<dbReference type="InterPro" id="IPR036028">
    <property type="entry name" value="SH3-like_dom_sf"/>
</dbReference>
<evidence type="ECO:0000256" key="9">
    <source>
        <dbReference type="ARBA" id="ARBA00070318"/>
    </source>
</evidence>
<proteinExistence type="predicted"/>
<evidence type="ECO:0000256" key="2">
    <source>
        <dbReference type="ARBA" id="ARBA00022443"/>
    </source>
</evidence>
<dbReference type="PROSITE" id="PS50002">
    <property type="entry name" value="SH3"/>
    <property type="match status" value="1"/>
</dbReference>
<organism evidence="15 16">
    <name type="scientific">Bos mutus</name>
    <name type="common">wild yak</name>
    <dbReference type="NCBI Taxonomy" id="72004"/>
    <lineage>
        <taxon>Eukaryota</taxon>
        <taxon>Metazoa</taxon>
        <taxon>Chordata</taxon>
        <taxon>Craniata</taxon>
        <taxon>Vertebrata</taxon>
        <taxon>Euteleostomi</taxon>
        <taxon>Mammalia</taxon>
        <taxon>Eutheria</taxon>
        <taxon>Laurasiatheria</taxon>
        <taxon>Artiodactyla</taxon>
        <taxon>Ruminantia</taxon>
        <taxon>Pecora</taxon>
        <taxon>Bovidae</taxon>
        <taxon>Bovinae</taxon>
        <taxon>Bos</taxon>
    </lineage>
</organism>
<dbReference type="PANTHER" id="PTHR14206:SF4">
    <property type="entry name" value="BRAIN-SPECIFIC ANGIOGENESIS INHIBITOR 1-ASSOCIATED PROTEIN 2-LIKE PROTEIN 1"/>
    <property type="match status" value="1"/>
</dbReference>
<evidence type="ECO:0000256" key="7">
    <source>
        <dbReference type="ARBA" id="ARBA00023212"/>
    </source>
</evidence>
<evidence type="ECO:0000256" key="11">
    <source>
        <dbReference type="PROSITE-ProRule" id="PRU00192"/>
    </source>
</evidence>
<dbReference type="GO" id="GO:0005856">
    <property type="term" value="C:cytoskeleton"/>
    <property type="evidence" value="ECO:0007669"/>
    <property type="project" value="UniProtKB-SubCell"/>
</dbReference>
<dbReference type="GO" id="GO:0003779">
    <property type="term" value="F:actin binding"/>
    <property type="evidence" value="ECO:0007669"/>
    <property type="project" value="UniProtKB-KW"/>
</dbReference>
<comment type="caution">
    <text evidence="15">The sequence shown here is derived from an EMBL/GenBank/DDBJ whole genome shotgun (WGS) entry which is preliminary data.</text>
</comment>
<evidence type="ECO:0000256" key="5">
    <source>
        <dbReference type="ARBA" id="ARBA00023054"/>
    </source>
</evidence>
<evidence type="ECO:0000256" key="3">
    <source>
        <dbReference type="ARBA" id="ARBA00022490"/>
    </source>
</evidence>
<comment type="function">
    <text evidence="8">May function as adapter protein. Involved in the formation of clusters of actin bundles. Plays a role in the reorganization of the actin cytoskeleton in response to bacterial infection.</text>
</comment>
<feature type="compositionally biased region" description="Polar residues" evidence="12">
    <location>
        <begin position="477"/>
        <end position="491"/>
    </location>
</feature>
<evidence type="ECO:0000256" key="10">
    <source>
        <dbReference type="ARBA" id="ARBA00080092"/>
    </source>
</evidence>
<evidence type="ECO:0000259" key="13">
    <source>
        <dbReference type="PROSITE" id="PS50002"/>
    </source>
</evidence>
<dbReference type="EMBL" id="VBQZ03000105">
    <property type="protein sequence ID" value="MXQ94081.1"/>
    <property type="molecule type" value="Genomic_DNA"/>
</dbReference>
<dbReference type="InterPro" id="IPR035592">
    <property type="entry name" value="IRTKS_SH3"/>
</dbReference>
<evidence type="ECO:0000256" key="1">
    <source>
        <dbReference type="ARBA" id="ARBA00004245"/>
    </source>
</evidence>
<dbReference type="Pfam" id="PF08397">
    <property type="entry name" value="IMD"/>
    <property type="match status" value="1"/>
</dbReference>
<evidence type="ECO:0000256" key="8">
    <source>
        <dbReference type="ARBA" id="ARBA00054781"/>
    </source>
</evidence>
<dbReference type="AlphaFoldDB" id="A0A6B0RXX9"/>
<dbReference type="GO" id="GO:0051764">
    <property type="term" value="P:actin crosslink formation"/>
    <property type="evidence" value="ECO:0007669"/>
    <property type="project" value="TreeGrafter"/>
</dbReference>
<dbReference type="Gene3D" id="2.30.30.40">
    <property type="entry name" value="SH3 Domains"/>
    <property type="match status" value="1"/>
</dbReference>
<feature type="domain" description="IMD" evidence="14">
    <location>
        <begin position="185"/>
        <end position="417"/>
    </location>
</feature>
<keyword evidence="5" id="KW-0175">Coiled coil</keyword>
<gene>
    <name evidence="15" type="ORF">E5288_WYG008481</name>
</gene>
<evidence type="ECO:0000313" key="16">
    <source>
        <dbReference type="Proteomes" id="UP000322234"/>
    </source>
</evidence>
<dbReference type="GO" id="GO:0005654">
    <property type="term" value="C:nucleoplasm"/>
    <property type="evidence" value="ECO:0007669"/>
    <property type="project" value="TreeGrafter"/>
</dbReference>
<feature type="region of interest" description="Disordered" evidence="12">
    <location>
        <begin position="477"/>
        <end position="496"/>
    </location>
</feature>
<keyword evidence="7" id="KW-0206">Cytoskeleton</keyword>
<evidence type="ECO:0000313" key="15">
    <source>
        <dbReference type="EMBL" id="MXQ94081.1"/>
    </source>
</evidence>
<dbReference type="InterPro" id="IPR013606">
    <property type="entry name" value="I-BAR_dom"/>
</dbReference>
<protein>
    <recommendedName>
        <fullName evidence="9">BAR/IMD domain-containing adapter protein 2-like 1</fullName>
    </recommendedName>
    <alternativeName>
        <fullName evidence="10">Brain-specific angiogenesis inhibitor 1-associated protein 2-like protein 1</fullName>
    </alternativeName>
</protein>
<evidence type="ECO:0000256" key="12">
    <source>
        <dbReference type="SAM" id="MobiDB-lite"/>
    </source>
</evidence>
<dbReference type="InterPro" id="IPR001452">
    <property type="entry name" value="SH3_domain"/>
</dbReference>
<keyword evidence="3" id="KW-0963">Cytoplasm</keyword>
<dbReference type="GO" id="GO:0051017">
    <property type="term" value="P:actin filament bundle assembly"/>
    <property type="evidence" value="ECO:0007669"/>
    <property type="project" value="TreeGrafter"/>
</dbReference>
<dbReference type="SMART" id="SM00326">
    <property type="entry name" value="SH3"/>
    <property type="match status" value="1"/>
</dbReference>
<dbReference type="InterPro" id="IPR027681">
    <property type="entry name" value="IRSp53/IRTKS/Pinkbar"/>
</dbReference>
<keyword evidence="6" id="KW-0009">Actin-binding</keyword>
<evidence type="ECO:0000256" key="6">
    <source>
        <dbReference type="ARBA" id="ARBA00023203"/>
    </source>
</evidence>
<dbReference type="SUPFAM" id="SSF50044">
    <property type="entry name" value="SH3-domain"/>
    <property type="match status" value="1"/>
</dbReference>
<reference evidence="15" key="1">
    <citation type="submission" date="2019-10" db="EMBL/GenBank/DDBJ databases">
        <title>The sequence and de novo assembly of the wild yak genome.</title>
        <authorList>
            <person name="Liu Y."/>
        </authorList>
    </citation>
    <scope>NUCLEOTIDE SEQUENCE [LARGE SCALE GENOMIC DNA]</scope>
    <source>
        <strain evidence="15">WY2019</strain>
    </source>
</reference>
<feature type="domain" description="SH3" evidence="13">
    <location>
        <begin position="507"/>
        <end position="570"/>
    </location>
</feature>
<accession>A0A6B0RXX9</accession>
<dbReference type="InterPro" id="IPR027267">
    <property type="entry name" value="AH/BAR_dom_sf"/>
</dbReference>
<evidence type="ECO:0000256" key="4">
    <source>
        <dbReference type="ARBA" id="ARBA00022553"/>
    </source>
</evidence>
<dbReference type="Proteomes" id="UP000322234">
    <property type="component" value="Unassembled WGS sequence"/>
</dbReference>
<dbReference type="FunFam" id="1.20.1270.60:FF:000043">
    <property type="entry name" value="Brain-specific angiogenesis inhibitor 1-associated protein 2-like 1"/>
    <property type="match status" value="1"/>
</dbReference>
<dbReference type="Gene3D" id="1.20.1270.60">
    <property type="entry name" value="Arfaptin homology (AH) domain/BAR domain"/>
    <property type="match status" value="1"/>
</dbReference>
<keyword evidence="16" id="KW-1185">Reference proteome</keyword>
<keyword evidence="2 11" id="KW-0728">SH3 domain</keyword>
<dbReference type="GO" id="GO:0007009">
    <property type="term" value="P:plasma membrane organization"/>
    <property type="evidence" value="ECO:0007669"/>
    <property type="project" value="InterPro"/>
</dbReference>
<dbReference type="CDD" id="cd11913">
    <property type="entry name" value="SH3_BAIAP2L1"/>
    <property type="match status" value="1"/>
</dbReference>
<keyword evidence="4" id="KW-0597">Phosphoprotein</keyword>
<dbReference type="FunFam" id="2.30.30.40:FF:000018">
    <property type="entry name" value="Brain-specific angiogenesis inhibitor 1-associated protein 2"/>
    <property type="match status" value="1"/>
</dbReference>
<feature type="region of interest" description="Disordered" evidence="12">
    <location>
        <begin position="619"/>
        <end position="679"/>
    </location>
</feature>
<dbReference type="Pfam" id="PF14604">
    <property type="entry name" value="SH3_9"/>
    <property type="match status" value="1"/>
</dbReference>
<dbReference type="GO" id="GO:0005829">
    <property type="term" value="C:cytosol"/>
    <property type="evidence" value="ECO:0007669"/>
    <property type="project" value="TreeGrafter"/>
</dbReference>
<evidence type="ECO:0000259" key="14">
    <source>
        <dbReference type="PROSITE" id="PS51338"/>
    </source>
</evidence>
<name>A0A6B0RXX9_9CETA</name>
<dbReference type="SUPFAM" id="SSF103657">
    <property type="entry name" value="BAR/IMD domain-like"/>
    <property type="match status" value="1"/>
</dbReference>